<gene>
    <name evidence="1" type="ORF">SAMN06295937_101187</name>
</gene>
<proteinExistence type="predicted"/>
<evidence type="ECO:0000313" key="1">
    <source>
        <dbReference type="EMBL" id="SKB62558.1"/>
    </source>
</evidence>
<keyword evidence="2" id="KW-1185">Reference proteome</keyword>
<reference evidence="2" key="1">
    <citation type="submission" date="2017-02" db="EMBL/GenBank/DDBJ databases">
        <authorList>
            <person name="Varghese N."/>
            <person name="Submissions S."/>
        </authorList>
    </citation>
    <scope>NUCLEOTIDE SEQUENCE [LARGE SCALE GENOMIC DNA]</scope>
    <source>
        <strain evidence="2">R11H</strain>
    </source>
</reference>
<dbReference type="Proteomes" id="UP000190044">
    <property type="component" value="Unassembled WGS sequence"/>
</dbReference>
<organism evidence="1 2">
    <name type="scientific">Sphingopyxis flava</name>
    <dbReference type="NCBI Taxonomy" id="1507287"/>
    <lineage>
        <taxon>Bacteria</taxon>
        <taxon>Pseudomonadati</taxon>
        <taxon>Pseudomonadota</taxon>
        <taxon>Alphaproteobacteria</taxon>
        <taxon>Sphingomonadales</taxon>
        <taxon>Sphingomonadaceae</taxon>
        <taxon>Sphingopyxis</taxon>
    </lineage>
</organism>
<evidence type="ECO:0008006" key="3">
    <source>
        <dbReference type="Google" id="ProtNLM"/>
    </source>
</evidence>
<evidence type="ECO:0000313" key="2">
    <source>
        <dbReference type="Proteomes" id="UP000190044"/>
    </source>
</evidence>
<dbReference type="AlphaFoldDB" id="A0A1T5CST4"/>
<name>A0A1T5CST4_9SPHN</name>
<accession>A0A1T5CST4</accession>
<dbReference type="EMBL" id="FUYP01000011">
    <property type="protein sequence ID" value="SKB62558.1"/>
    <property type="molecule type" value="Genomic_DNA"/>
</dbReference>
<sequence>MSDFELDIDFADVVDEPVDLGETNSEVFERHLRSFNDPSPRFAQSRLAEEAALFQANLMVRAGRQGKYEEAARIYDRFVATFERTRHPDLSLKRVVKRLGRDKARLVGVDERVIEDAIRNWKRYAL</sequence>
<dbReference type="RefSeq" id="WP_079638692.1">
    <property type="nucleotide sequence ID" value="NZ_FUYP01000011.1"/>
</dbReference>
<protein>
    <recommendedName>
        <fullName evidence="3">Tetratricopeptide repeat-containing protein</fullName>
    </recommendedName>
</protein>